<protein>
    <submittedName>
        <fullName evidence="1">Uncharacterized protein</fullName>
    </submittedName>
</protein>
<reference evidence="1" key="1">
    <citation type="submission" date="2013-11" db="EMBL/GenBank/DDBJ databases">
        <title>Comparative genomics of Ignicoccus.</title>
        <authorList>
            <person name="Podar M."/>
        </authorList>
    </citation>
    <scope>NUCLEOTIDE SEQUENCE</scope>
    <source>
        <strain evidence="1">DSM 13166</strain>
    </source>
</reference>
<dbReference type="AlphaFoldDB" id="A0A977KCL7"/>
<evidence type="ECO:0000313" key="2">
    <source>
        <dbReference type="Proteomes" id="UP001063698"/>
    </source>
</evidence>
<sequence length="305" mass="35303">MLDKEMKREVIEEIRRLVTPIPERRSLELLSTFIASTIHTFEDIVSEDVMPGVVNSVARLMAREYWQMLGEPKTVEELLERVAQGFPAYFERYDDTHFIVRECPIRDIAERENIRYGGPLCLFARGFLWYFVNKVAGFRARVDIVKPGYYACLCSLKNAKLERELNLEEPTEEEFIEKSYNFLKLTLNGMIRSLVNVIGDITKSYLYYAGSSVGAAHSSVLPNFDKVEDAIEAVNAFMVVWEGKVKEEDGKYVLEETKYEFGYPKDPYFCTLFYSYISGLLSGILNRHVRLQPLDCSERKVIEIE</sequence>
<dbReference type="KEGG" id="ipc:IPA_02340"/>
<dbReference type="EMBL" id="CP006868">
    <property type="protein sequence ID" value="UXD22175.1"/>
    <property type="molecule type" value="Genomic_DNA"/>
</dbReference>
<organism evidence="1 2">
    <name type="scientific">Ignicoccus pacificus DSM 13166</name>
    <dbReference type="NCBI Taxonomy" id="940294"/>
    <lineage>
        <taxon>Archaea</taxon>
        <taxon>Thermoproteota</taxon>
        <taxon>Thermoprotei</taxon>
        <taxon>Desulfurococcales</taxon>
        <taxon>Desulfurococcaceae</taxon>
        <taxon>Ignicoccus</taxon>
    </lineage>
</organism>
<dbReference type="Proteomes" id="UP001063698">
    <property type="component" value="Chromosome"/>
</dbReference>
<keyword evidence="2" id="KW-1185">Reference proteome</keyword>
<proteinExistence type="predicted"/>
<name>A0A977KCL7_9CREN</name>
<accession>A0A977KCL7</accession>
<gene>
    <name evidence="1" type="ORF">IPA_02340</name>
</gene>
<evidence type="ECO:0000313" key="1">
    <source>
        <dbReference type="EMBL" id="UXD22175.1"/>
    </source>
</evidence>